<feature type="region of interest" description="Disordered" evidence="1">
    <location>
        <begin position="156"/>
        <end position="175"/>
    </location>
</feature>
<dbReference type="Pfam" id="PF15226">
    <property type="entry name" value="HPIP"/>
    <property type="match status" value="1"/>
</dbReference>
<dbReference type="AlphaFoldDB" id="A0A9D4APG9"/>
<dbReference type="InterPro" id="IPR029195">
    <property type="entry name" value="HCFC1R1"/>
</dbReference>
<protein>
    <submittedName>
        <fullName evidence="2">Uncharacterized protein</fullName>
    </submittedName>
</protein>
<comment type="caution">
    <text evidence="2">The sequence shown here is derived from an EMBL/GenBank/DDBJ whole genome shotgun (WGS) entry which is preliminary data.</text>
</comment>
<gene>
    <name evidence="2" type="ORF">KIL84_006420</name>
</gene>
<organism evidence="2 3">
    <name type="scientific">Mauremys mutica</name>
    <name type="common">yellowpond turtle</name>
    <dbReference type="NCBI Taxonomy" id="74926"/>
    <lineage>
        <taxon>Eukaryota</taxon>
        <taxon>Metazoa</taxon>
        <taxon>Chordata</taxon>
        <taxon>Craniata</taxon>
        <taxon>Vertebrata</taxon>
        <taxon>Euteleostomi</taxon>
        <taxon>Archelosauria</taxon>
        <taxon>Testudinata</taxon>
        <taxon>Testudines</taxon>
        <taxon>Cryptodira</taxon>
        <taxon>Durocryptodira</taxon>
        <taxon>Testudinoidea</taxon>
        <taxon>Geoemydidae</taxon>
        <taxon>Geoemydinae</taxon>
        <taxon>Mauremys</taxon>
    </lineage>
</organism>
<dbReference type="Proteomes" id="UP000827986">
    <property type="component" value="Unassembled WGS sequence"/>
</dbReference>
<feature type="region of interest" description="Disordered" evidence="1">
    <location>
        <begin position="1"/>
        <end position="86"/>
    </location>
</feature>
<evidence type="ECO:0000313" key="2">
    <source>
        <dbReference type="EMBL" id="KAH1170802.1"/>
    </source>
</evidence>
<sequence length="254" mass="26994">MGSGVPTQRMGSSQQKAKDNISRQAPRPRSPLARSRHVTGEVTHASRRKAAAEDPTDGEVAGRGARKRTPVGAKKISASTRQPPHVASLALKRRLDKEEQQPGPKQFLSEEKMAARFNTLSLENDHVYSGNGLPARGPAPDPAWAQWVQDYARCPQPEQRLPPAGGSEDAGGAEAEGGSVVVEGEFSMADCTPLSLAGPGPLQYLSPSAELVLWTPPGSRVPHSIRTLLLPPSPLAAPPLLPLGQGARPEEMEL</sequence>
<feature type="compositionally biased region" description="Low complexity" evidence="1">
    <location>
        <begin position="164"/>
        <end position="175"/>
    </location>
</feature>
<evidence type="ECO:0000313" key="3">
    <source>
        <dbReference type="Proteomes" id="UP000827986"/>
    </source>
</evidence>
<accession>A0A9D4APG9</accession>
<name>A0A9D4APG9_9SAUR</name>
<proteinExistence type="predicted"/>
<reference evidence="2" key="1">
    <citation type="submission" date="2021-09" db="EMBL/GenBank/DDBJ databases">
        <title>The genome of Mauremys mutica provides insights into the evolution of semi-aquatic lifestyle.</title>
        <authorList>
            <person name="Gong S."/>
            <person name="Gao Y."/>
        </authorList>
    </citation>
    <scope>NUCLEOTIDE SEQUENCE</scope>
    <source>
        <strain evidence="2">MM-2020</strain>
        <tissue evidence="2">Muscle</tissue>
    </source>
</reference>
<dbReference type="EMBL" id="JAHDVG010000483">
    <property type="protein sequence ID" value="KAH1170802.1"/>
    <property type="molecule type" value="Genomic_DNA"/>
</dbReference>
<dbReference type="PANTHER" id="PTHR16246:SF2">
    <property type="entry name" value="HOST CELL FACTOR C1 REGULATOR 1"/>
    <property type="match status" value="1"/>
</dbReference>
<keyword evidence="3" id="KW-1185">Reference proteome</keyword>
<evidence type="ECO:0000256" key="1">
    <source>
        <dbReference type="SAM" id="MobiDB-lite"/>
    </source>
</evidence>
<feature type="compositionally biased region" description="Low complexity" evidence="1">
    <location>
        <begin position="22"/>
        <end position="33"/>
    </location>
</feature>
<feature type="compositionally biased region" description="Polar residues" evidence="1">
    <location>
        <begin position="1"/>
        <end position="15"/>
    </location>
</feature>
<dbReference type="PANTHER" id="PTHR16246">
    <property type="entry name" value="HOST CELL FACTOR C1 REGULATOR 1"/>
    <property type="match status" value="1"/>
</dbReference>